<dbReference type="RefSeq" id="WP_036868526.1">
    <property type="nucleotide sequence ID" value="NZ_JRNJ01000022.1"/>
</dbReference>
<name>A0AAW3FIX0_9BACT</name>
<sequence>MFEEKRHIDLRLPRSWNDCSTEDLRIVARVLMSCASKATRYKPFSLKEVKIALFFAFTGLEIVEPINPRVDVERQYYVVRFRDKSFSWFHRAWRWCRKRLTGEDPSVFNLYLWQISSWIEPEKDLNSGRVLRAGLLDWLDCEGNNHLFVFPFQEIKRSRSWWRRKRVFRGPETLMQDFTWQRYRFVQDYMEHYVTQQNLLLQMQEKGDQVSDRDLMKQEKATDLARACFLAVLYKAKIRVVEDKTQRIRVDFEYQSNQVSDYAPYFRNFPEEDWQVIRFWWEGMMFYLQTEYPRCFKRQVVKGQPKQNNPLELYTRTTATMQKYLGLDETEVNSQFFQLVLQHMDNMAKENDELERIKGS</sequence>
<organism evidence="1 2">
    <name type="scientific">Prevotella histicola JCM 15637 = DNF00424</name>
    <dbReference type="NCBI Taxonomy" id="1236504"/>
    <lineage>
        <taxon>Bacteria</taxon>
        <taxon>Pseudomonadati</taxon>
        <taxon>Bacteroidota</taxon>
        <taxon>Bacteroidia</taxon>
        <taxon>Bacteroidales</taxon>
        <taxon>Prevotellaceae</taxon>
        <taxon>Prevotella</taxon>
    </lineage>
</organism>
<accession>A0AAW3FIX0</accession>
<dbReference type="Proteomes" id="UP000029533">
    <property type="component" value="Unassembled WGS sequence"/>
</dbReference>
<dbReference type="AlphaFoldDB" id="A0AAW3FIX0"/>
<dbReference type="EMBL" id="JRNJ01000022">
    <property type="protein sequence ID" value="KGF29953.1"/>
    <property type="molecule type" value="Genomic_DNA"/>
</dbReference>
<proteinExistence type="predicted"/>
<comment type="caution">
    <text evidence="1">The sequence shown here is derived from an EMBL/GenBank/DDBJ whole genome shotgun (WGS) entry which is preliminary data.</text>
</comment>
<evidence type="ECO:0000313" key="1">
    <source>
        <dbReference type="EMBL" id="KGF29953.1"/>
    </source>
</evidence>
<evidence type="ECO:0000313" key="2">
    <source>
        <dbReference type="Proteomes" id="UP000029533"/>
    </source>
</evidence>
<reference evidence="1 2" key="1">
    <citation type="submission" date="2014-07" db="EMBL/GenBank/DDBJ databases">
        <authorList>
            <person name="McCorrison J."/>
            <person name="Sanka R."/>
            <person name="Torralba M."/>
            <person name="Gillis M."/>
            <person name="Haft D.H."/>
            <person name="Methe B."/>
            <person name="Sutton G."/>
            <person name="Nelson K.E."/>
        </authorList>
    </citation>
    <scope>NUCLEOTIDE SEQUENCE [LARGE SCALE GENOMIC DNA]</scope>
    <source>
        <strain evidence="1 2">DNF00424</strain>
    </source>
</reference>
<protein>
    <submittedName>
        <fullName evidence="1">Uncharacterized protein</fullName>
    </submittedName>
</protein>
<gene>
    <name evidence="1" type="ORF">HMPREF2132_01905</name>
</gene>